<comment type="caution">
    <text evidence="2">The sequence shown here is derived from an EMBL/GenBank/DDBJ whole genome shotgun (WGS) entry which is preliminary data.</text>
</comment>
<dbReference type="Proteomes" id="UP000291832">
    <property type="component" value="Unassembled WGS sequence"/>
</dbReference>
<name>A0A4Q7U407_9MICO</name>
<dbReference type="SUPFAM" id="SSF51735">
    <property type="entry name" value="NAD(P)-binding Rossmann-fold domains"/>
    <property type="match status" value="1"/>
</dbReference>
<dbReference type="PANTHER" id="PTHR43355:SF2">
    <property type="entry name" value="FLAVIN REDUCTASE (NADPH)"/>
    <property type="match status" value="1"/>
</dbReference>
<dbReference type="Pfam" id="PF13460">
    <property type="entry name" value="NAD_binding_10"/>
    <property type="match status" value="1"/>
</dbReference>
<accession>A0A4Q7U407</accession>
<dbReference type="GO" id="GO:0016646">
    <property type="term" value="F:oxidoreductase activity, acting on the CH-NH group of donors, NAD or NADP as acceptor"/>
    <property type="evidence" value="ECO:0007669"/>
    <property type="project" value="TreeGrafter"/>
</dbReference>
<dbReference type="InterPro" id="IPR016040">
    <property type="entry name" value="NAD(P)-bd_dom"/>
</dbReference>
<dbReference type="AlphaFoldDB" id="A0A4Q7U407"/>
<dbReference type="PANTHER" id="PTHR43355">
    <property type="entry name" value="FLAVIN REDUCTASE (NADPH)"/>
    <property type="match status" value="1"/>
</dbReference>
<dbReference type="RefSeq" id="WP_130452405.1">
    <property type="nucleotide sequence ID" value="NZ_QYAG01000004.1"/>
</dbReference>
<dbReference type="OrthoDB" id="3191258at2"/>
<dbReference type="EMBL" id="SHKI01000002">
    <property type="protein sequence ID" value="RZT68414.1"/>
    <property type="molecule type" value="Genomic_DNA"/>
</dbReference>
<dbReference type="InterPro" id="IPR036291">
    <property type="entry name" value="NAD(P)-bd_dom_sf"/>
</dbReference>
<evidence type="ECO:0000259" key="1">
    <source>
        <dbReference type="Pfam" id="PF13460"/>
    </source>
</evidence>
<gene>
    <name evidence="2" type="ORF">EV139_0137</name>
</gene>
<reference evidence="2 3" key="1">
    <citation type="journal article" date="2015" name="Stand. Genomic Sci.">
        <title>Genomic Encyclopedia of Bacterial and Archaeal Type Strains, Phase III: the genomes of soil and plant-associated and newly described type strains.</title>
        <authorList>
            <person name="Whitman W.B."/>
            <person name="Woyke T."/>
            <person name="Klenk H.P."/>
            <person name="Zhou Y."/>
            <person name="Lilburn T.G."/>
            <person name="Beck B.J."/>
            <person name="De Vos P."/>
            <person name="Vandamme P."/>
            <person name="Eisen J.A."/>
            <person name="Garrity G."/>
            <person name="Hugenholtz P."/>
            <person name="Kyrpides N.C."/>
        </authorList>
    </citation>
    <scope>NUCLEOTIDE SEQUENCE [LARGE SCALE GENOMIC DNA]</scope>
    <source>
        <strain evidence="2 3">RF6</strain>
    </source>
</reference>
<evidence type="ECO:0000313" key="3">
    <source>
        <dbReference type="Proteomes" id="UP000291832"/>
    </source>
</evidence>
<feature type="domain" description="NAD(P)-binding" evidence="1">
    <location>
        <begin position="8"/>
        <end position="203"/>
    </location>
</feature>
<evidence type="ECO:0000313" key="2">
    <source>
        <dbReference type="EMBL" id="RZT68414.1"/>
    </source>
</evidence>
<protein>
    <recommendedName>
        <fullName evidence="1">NAD(P)-binding domain-containing protein</fullName>
    </recommendedName>
</protein>
<organism evidence="2 3">
    <name type="scientific">Leucobacter luti</name>
    <dbReference type="NCBI Taxonomy" id="340320"/>
    <lineage>
        <taxon>Bacteria</taxon>
        <taxon>Bacillati</taxon>
        <taxon>Actinomycetota</taxon>
        <taxon>Actinomycetes</taxon>
        <taxon>Micrococcales</taxon>
        <taxon>Microbacteriaceae</taxon>
        <taxon>Leucobacter</taxon>
    </lineage>
</organism>
<sequence length="214" mass="21720">MARITVVGGTGYAGENIVREAAARGHQVTAVARSVPEAPVDGVTYVAADVLDAAALAGLTGDAEVVVGALSPRGALEGNVIGVMRTLAAAAQRAGARIGVVGGAGSLRVSPDGPTVASTAEFPDAFKAEAAEMAEVLAELRAADAELDWFYVSPAGGFGAWAPGEHTGTFRIGGDVLLTDEAGNSEISGADLAHAIVDEIERPAHRRQRFTVAY</sequence>
<keyword evidence="3" id="KW-1185">Reference proteome</keyword>
<dbReference type="Gene3D" id="3.40.50.720">
    <property type="entry name" value="NAD(P)-binding Rossmann-like Domain"/>
    <property type="match status" value="1"/>
</dbReference>
<proteinExistence type="predicted"/>
<dbReference type="InterPro" id="IPR051606">
    <property type="entry name" value="Polyketide_Oxido-like"/>
</dbReference>